<keyword evidence="5 11" id="KW-0418">Kinase</keyword>
<proteinExistence type="predicted"/>
<dbReference type="EMBL" id="LQPN01000063">
    <property type="protein sequence ID" value="ORW41615.1"/>
    <property type="molecule type" value="Genomic_DNA"/>
</dbReference>
<dbReference type="InterPro" id="IPR017441">
    <property type="entry name" value="Protein_kinase_ATP_BS"/>
</dbReference>
<evidence type="ECO:0000256" key="7">
    <source>
        <dbReference type="PROSITE-ProRule" id="PRU10141"/>
    </source>
</evidence>
<dbReference type="SMART" id="SM00220">
    <property type="entry name" value="S_TKc"/>
    <property type="match status" value="1"/>
</dbReference>
<sequence length="388" mass="40865">MELQGTESRAAAVIVGGRYELRGLLGRGAMAEVRDGWDLKLSRPVAIKLLDPALTVRPESRPRFEGEARAAAQLTGRHVVVVHDVGEHNGLPFIIMERLPGVSLADHIARGPLPWGFVQAVLCGVLDALAEAHKVGILHRDVKPGNVLFTATGEPKLADFGIAKTAGAAYTRTGEVVGSMAYMSPERLAGKPATVADDLYSVGVVGYEALSGRRPFPQEDLGPLARAILHESPPPLAALRPDLPPGLVDTIERAMARDPAWRFDQATAMAAALVGAPVVPAPARPRTRVMTAPVPAYTPADARLEPDVPRRRLWVAAIIALFVLGIMLLALDSSFSSSQPPAPVNTTTPSPTPTTLTTTPSSTAEPLPPPPPNHPGPPGKKHKGGGGD</sequence>
<feature type="region of interest" description="Disordered" evidence="8">
    <location>
        <begin position="336"/>
        <end position="388"/>
    </location>
</feature>
<dbReference type="EC" id="2.7.11.1" evidence="1"/>
<dbReference type="GO" id="GO:0080090">
    <property type="term" value="P:regulation of primary metabolic process"/>
    <property type="evidence" value="ECO:0007669"/>
    <property type="project" value="UniProtKB-ARBA"/>
</dbReference>
<keyword evidence="9" id="KW-1133">Transmembrane helix</keyword>
<protein>
    <recommendedName>
        <fullName evidence="1">non-specific serine/threonine protein kinase</fullName>
        <ecNumber evidence="1">2.7.11.1</ecNumber>
    </recommendedName>
</protein>
<dbReference type="PROSITE" id="PS00107">
    <property type="entry name" value="PROTEIN_KINASE_ATP"/>
    <property type="match status" value="1"/>
</dbReference>
<evidence type="ECO:0000313" key="12">
    <source>
        <dbReference type="Proteomes" id="UP000193285"/>
    </source>
</evidence>
<reference evidence="11 12" key="1">
    <citation type="journal article" date="2015" name="Emerg. Microbes Infect.">
        <title>Characterization of 17 strains belonging to the Mycobacterium simiae complex and description of Mycobacterium paraense sp. nov.</title>
        <authorList>
            <person name="Fusco da Costa A.R."/>
            <person name="Fedrizzi T."/>
            <person name="Lopes M.L."/>
            <person name="Pecorari M."/>
            <person name="Oliveira da Costa W.L."/>
            <person name="Giacobazzi E."/>
            <person name="da Costa Bahia J.R."/>
            <person name="De Sanctis V."/>
            <person name="Batista Lima K.V."/>
            <person name="Bertorelli R."/>
            <person name="Grottola A."/>
            <person name="Fabio A."/>
            <person name="Mariottini A."/>
            <person name="Ferretti P."/>
            <person name="Di Leva F."/>
            <person name="Fregni Serpini G."/>
            <person name="Tagliazucchi S."/>
            <person name="Rumpianesi F."/>
            <person name="Jousson O."/>
            <person name="Segata N."/>
            <person name="Tortoli E."/>
        </authorList>
    </citation>
    <scope>NUCLEOTIDE SEQUENCE [LARGE SCALE GENOMIC DNA]</scope>
    <source>
        <strain evidence="11 12">IEC33</strain>
    </source>
</reference>
<dbReference type="InterPro" id="IPR011009">
    <property type="entry name" value="Kinase-like_dom_sf"/>
</dbReference>
<dbReference type="RefSeq" id="WP_241524314.1">
    <property type="nucleotide sequence ID" value="NZ_LQPN01000063.1"/>
</dbReference>
<dbReference type="Gene3D" id="3.30.200.20">
    <property type="entry name" value="Phosphorylase Kinase, domain 1"/>
    <property type="match status" value="1"/>
</dbReference>
<dbReference type="GO" id="GO:0004674">
    <property type="term" value="F:protein serine/threonine kinase activity"/>
    <property type="evidence" value="ECO:0007669"/>
    <property type="project" value="UniProtKB-KW"/>
</dbReference>
<dbReference type="SUPFAM" id="SSF56112">
    <property type="entry name" value="Protein kinase-like (PK-like)"/>
    <property type="match status" value="1"/>
</dbReference>
<dbReference type="STRING" id="767916.AWB91_11405"/>
<dbReference type="Proteomes" id="UP000193285">
    <property type="component" value="Unassembled WGS sequence"/>
</dbReference>
<gene>
    <name evidence="11" type="ORF">AWB90_20140</name>
</gene>
<dbReference type="PANTHER" id="PTHR43289:SF6">
    <property type="entry name" value="SERINE_THREONINE-PROTEIN KINASE NEKL-3"/>
    <property type="match status" value="1"/>
</dbReference>
<keyword evidence="3" id="KW-0808">Transferase</keyword>
<evidence type="ECO:0000259" key="10">
    <source>
        <dbReference type="PROSITE" id="PS50011"/>
    </source>
</evidence>
<feature type="domain" description="Protein kinase" evidence="10">
    <location>
        <begin position="19"/>
        <end position="279"/>
    </location>
</feature>
<keyword evidence="2" id="KW-0723">Serine/threonine-protein kinase</keyword>
<evidence type="ECO:0000256" key="4">
    <source>
        <dbReference type="ARBA" id="ARBA00022741"/>
    </source>
</evidence>
<evidence type="ECO:0000256" key="5">
    <source>
        <dbReference type="ARBA" id="ARBA00022777"/>
    </source>
</evidence>
<evidence type="ECO:0000256" key="2">
    <source>
        <dbReference type="ARBA" id="ARBA00022527"/>
    </source>
</evidence>
<feature type="compositionally biased region" description="Pro residues" evidence="8">
    <location>
        <begin position="366"/>
        <end position="378"/>
    </location>
</feature>
<dbReference type="GO" id="GO:0005524">
    <property type="term" value="F:ATP binding"/>
    <property type="evidence" value="ECO:0007669"/>
    <property type="project" value="UniProtKB-UniRule"/>
</dbReference>
<feature type="binding site" evidence="7">
    <location>
        <position position="48"/>
    </location>
    <ligand>
        <name>ATP</name>
        <dbReference type="ChEBI" id="CHEBI:30616"/>
    </ligand>
</feature>
<keyword evidence="9" id="KW-0812">Transmembrane</keyword>
<evidence type="ECO:0000313" key="11">
    <source>
        <dbReference type="EMBL" id="ORW41615.1"/>
    </source>
</evidence>
<keyword evidence="6 7" id="KW-0067">ATP-binding</keyword>
<dbReference type="PROSITE" id="PS50011">
    <property type="entry name" value="PROTEIN_KINASE_DOM"/>
    <property type="match status" value="1"/>
</dbReference>
<dbReference type="PROSITE" id="PS00108">
    <property type="entry name" value="PROTEIN_KINASE_ST"/>
    <property type="match status" value="1"/>
</dbReference>
<feature type="compositionally biased region" description="Low complexity" evidence="8">
    <location>
        <begin position="344"/>
        <end position="365"/>
    </location>
</feature>
<keyword evidence="9" id="KW-0472">Membrane</keyword>
<organism evidence="11 12">
    <name type="scientific">Mycobacterium paraense</name>
    <dbReference type="NCBI Taxonomy" id="767916"/>
    <lineage>
        <taxon>Bacteria</taxon>
        <taxon>Bacillati</taxon>
        <taxon>Actinomycetota</taxon>
        <taxon>Actinomycetes</taxon>
        <taxon>Mycobacteriales</taxon>
        <taxon>Mycobacteriaceae</taxon>
        <taxon>Mycobacterium</taxon>
        <taxon>Mycobacterium simiae complex</taxon>
    </lineage>
</organism>
<dbReference type="Gene3D" id="1.10.510.10">
    <property type="entry name" value="Transferase(Phosphotransferase) domain 1"/>
    <property type="match status" value="1"/>
</dbReference>
<evidence type="ECO:0000256" key="8">
    <source>
        <dbReference type="SAM" id="MobiDB-lite"/>
    </source>
</evidence>
<dbReference type="PANTHER" id="PTHR43289">
    <property type="entry name" value="MITOGEN-ACTIVATED PROTEIN KINASE KINASE KINASE 20-RELATED"/>
    <property type="match status" value="1"/>
</dbReference>
<feature type="compositionally biased region" description="Basic residues" evidence="8">
    <location>
        <begin position="379"/>
        <end position="388"/>
    </location>
</feature>
<dbReference type="Pfam" id="PF00069">
    <property type="entry name" value="Pkinase"/>
    <property type="match status" value="1"/>
</dbReference>
<comment type="caution">
    <text evidence="11">The sequence shown here is derived from an EMBL/GenBank/DDBJ whole genome shotgun (WGS) entry which is preliminary data.</text>
</comment>
<dbReference type="InterPro" id="IPR000719">
    <property type="entry name" value="Prot_kinase_dom"/>
</dbReference>
<feature type="transmembrane region" description="Helical" evidence="9">
    <location>
        <begin position="313"/>
        <end position="331"/>
    </location>
</feature>
<accession>A0A1X2A644</accession>
<evidence type="ECO:0000256" key="9">
    <source>
        <dbReference type="SAM" id="Phobius"/>
    </source>
</evidence>
<evidence type="ECO:0000256" key="3">
    <source>
        <dbReference type="ARBA" id="ARBA00022679"/>
    </source>
</evidence>
<name>A0A1X2A644_9MYCO</name>
<dbReference type="AlphaFoldDB" id="A0A1X2A644"/>
<dbReference type="CDD" id="cd14014">
    <property type="entry name" value="STKc_PknB_like"/>
    <property type="match status" value="1"/>
</dbReference>
<evidence type="ECO:0000256" key="6">
    <source>
        <dbReference type="ARBA" id="ARBA00022840"/>
    </source>
</evidence>
<keyword evidence="4 7" id="KW-0547">Nucleotide-binding</keyword>
<dbReference type="InterPro" id="IPR008271">
    <property type="entry name" value="Ser/Thr_kinase_AS"/>
</dbReference>
<evidence type="ECO:0000256" key="1">
    <source>
        <dbReference type="ARBA" id="ARBA00012513"/>
    </source>
</evidence>